<reference evidence="1" key="1">
    <citation type="journal article" date="2021" name="PeerJ">
        <title>Extensive microbial diversity within the chicken gut microbiome revealed by metagenomics and culture.</title>
        <authorList>
            <person name="Gilroy R."/>
            <person name="Ravi A."/>
            <person name="Getino M."/>
            <person name="Pursley I."/>
            <person name="Horton D.L."/>
            <person name="Alikhan N.F."/>
            <person name="Baker D."/>
            <person name="Gharbi K."/>
            <person name="Hall N."/>
            <person name="Watson M."/>
            <person name="Adriaenssens E.M."/>
            <person name="Foster-Nyarko E."/>
            <person name="Jarju S."/>
            <person name="Secka A."/>
            <person name="Antonio M."/>
            <person name="Oren A."/>
            <person name="Chaudhuri R.R."/>
            <person name="La Ragione R."/>
            <person name="Hildebrand F."/>
            <person name="Pallen M.J."/>
        </authorList>
    </citation>
    <scope>NUCLEOTIDE SEQUENCE</scope>
    <source>
        <strain evidence="1">7886</strain>
    </source>
</reference>
<evidence type="ECO:0000313" key="2">
    <source>
        <dbReference type="Proteomes" id="UP000747013"/>
    </source>
</evidence>
<dbReference type="Proteomes" id="UP000747013">
    <property type="component" value="Unassembled WGS sequence"/>
</dbReference>
<reference evidence="1" key="2">
    <citation type="submission" date="2021-09" db="EMBL/GenBank/DDBJ databases">
        <authorList>
            <person name="Gilroy R."/>
        </authorList>
    </citation>
    <scope>NUCLEOTIDE SEQUENCE</scope>
    <source>
        <strain evidence="1">7886</strain>
    </source>
</reference>
<evidence type="ECO:0000313" key="1">
    <source>
        <dbReference type="EMBL" id="HJF87664.1"/>
    </source>
</evidence>
<organism evidence="1 2">
    <name type="scientific">Companilactobacillus farciminis</name>
    <dbReference type="NCBI Taxonomy" id="1612"/>
    <lineage>
        <taxon>Bacteria</taxon>
        <taxon>Bacillati</taxon>
        <taxon>Bacillota</taxon>
        <taxon>Bacilli</taxon>
        <taxon>Lactobacillales</taxon>
        <taxon>Lactobacillaceae</taxon>
        <taxon>Companilactobacillus</taxon>
    </lineage>
</organism>
<comment type="caution">
    <text evidence="1">The sequence shown here is derived from an EMBL/GenBank/DDBJ whole genome shotgun (WGS) entry which is preliminary data.</text>
</comment>
<feature type="non-terminal residue" evidence="1">
    <location>
        <position position="62"/>
    </location>
</feature>
<name>A0A921HSM9_9LACO</name>
<accession>A0A921HSM9</accession>
<proteinExistence type="predicted"/>
<sequence>MIRIKQTKIIIKLTNPALDNNEYTKPSAVSENDFSSQIYFLIIKNSVINPTTKKAITIGKIG</sequence>
<gene>
    <name evidence="1" type="ORF">K8V88_09540</name>
</gene>
<dbReference type="AlphaFoldDB" id="A0A921HSM9"/>
<dbReference type="EMBL" id="DYWC01000223">
    <property type="protein sequence ID" value="HJF87664.1"/>
    <property type="molecule type" value="Genomic_DNA"/>
</dbReference>
<protein>
    <submittedName>
        <fullName evidence="1">Uncharacterized protein</fullName>
    </submittedName>
</protein>